<evidence type="ECO:0000256" key="1">
    <source>
        <dbReference type="SAM" id="MobiDB-lite"/>
    </source>
</evidence>
<dbReference type="Pfam" id="PF22746">
    <property type="entry name" value="SHOCT-like_DUF2089-C"/>
    <property type="match status" value="1"/>
</dbReference>
<feature type="domain" description="YvlB/LiaX N-terminal" evidence="3">
    <location>
        <begin position="5"/>
        <end position="36"/>
    </location>
</feature>
<evidence type="ECO:0000313" key="4">
    <source>
        <dbReference type="EMBL" id="PNU00839.1"/>
    </source>
</evidence>
<proteinExistence type="predicted"/>
<evidence type="ECO:0000259" key="2">
    <source>
        <dbReference type="Pfam" id="PF13349"/>
    </source>
</evidence>
<keyword evidence="5" id="KW-1185">Reference proteome</keyword>
<dbReference type="KEGG" id="cthd:CDO33_19215"/>
<evidence type="ECO:0000259" key="3">
    <source>
        <dbReference type="Pfam" id="PF22746"/>
    </source>
</evidence>
<reference evidence="4 5" key="1">
    <citation type="submission" date="2017-06" db="EMBL/GenBank/DDBJ databases">
        <title>Investigating the central metabolism of Clostridium thermosuccinogenes.</title>
        <authorList>
            <person name="Koendjbiharie J.G."/>
            <person name="van Kranenburg R."/>
        </authorList>
    </citation>
    <scope>NUCLEOTIDE SEQUENCE [LARGE SCALE GENOMIC DNA]</scope>
    <source>
        <strain evidence="4 5">DSM 5806</strain>
    </source>
</reference>
<dbReference type="OrthoDB" id="1737456at2"/>
<accession>A0A2K2FPY6</accession>
<dbReference type="InterPro" id="IPR025164">
    <property type="entry name" value="Toastrack_DUF4097"/>
</dbReference>
<organism evidence="4 5">
    <name type="scientific">Clostridium thermosuccinogenes</name>
    <dbReference type="NCBI Taxonomy" id="84032"/>
    <lineage>
        <taxon>Bacteria</taxon>
        <taxon>Bacillati</taxon>
        <taxon>Bacillota</taxon>
        <taxon>Clostridia</taxon>
        <taxon>Eubacteriales</taxon>
        <taxon>Clostridiaceae</taxon>
        <taxon>Clostridium</taxon>
    </lineage>
</organism>
<feature type="compositionally biased region" description="Polar residues" evidence="1">
    <location>
        <begin position="36"/>
        <end position="52"/>
    </location>
</feature>
<protein>
    <submittedName>
        <fullName evidence="4">Uncharacterized protein</fullName>
    </submittedName>
</protein>
<feature type="region of interest" description="Disordered" evidence="1">
    <location>
        <begin position="32"/>
        <end position="53"/>
    </location>
</feature>
<comment type="caution">
    <text evidence="4">The sequence shown here is derived from an EMBL/GenBank/DDBJ whole genome shotgun (WGS) entry which is preliminary data.</text>
</comment>
<name>A0A2K2FPY6_9CLOT</name>
<dbReference type="EMBL" id="NIOJ01000006">
    <property type="protein sequence ID" value="PNU00839.1"/>
    <property type="molecule type" value="Genomic_DNA"/>
</dbReference>
<dbReference type="Pfam" id="PF13349">
    <property type="entry name" value="DUF4097"/>
    <property type="match status" value="1"/>
</dbReference>
<gene>
    <name evidence="4" type="ORF">CDQ84_04090</name>
</gene>
<feature type="domain" description="DUF4097" evidence="2">
    <location>
        <begin position="150"/>
        <end position="354"/>
    </location>
</feature>
<sequence>MSLSEERILILKMLEEGKITSEEAARLLEALEGGEKQTSSGTAGKQQKQPNFQEEVAKVRDRLNEWKKEFQTNYNQKDFDRIVEEFSSKAEKIGKSVAATTFGLVDKMIDFVGSFVDTSTFNFFGNCPTIEKNFEAAAIEGMDLDVEAVNGPIVVKKHLDSKIVIKSRIKSHSNNADDVLVFNDSGNAVSLKLNNAVNTSVSHEIFLPAIRFKKISLKTTNGRIYAEDSLSEVFEAATQNSHIELMGVNSDAITAHTRNAKIQVSYIIGKNIEVKTTNASIDVKHIKAENVKVETTNGRIFVENAQNHENAPEMNISLKATNGGIKVNMNDMDKKGYKVRAKTTNGTVNLLIPEMLYHNRQGAGGSFVEAESNGYNDFSEKVNINAETTNSFIEIVK</sequence>
<evidence type="ECO:0000313" key="5">
    <source>
        <dbReference type="Proteomes" id="UP000236151"/>
    </source>
</evidence>
<dbReference type="AlphaFoldDB" id="A0A2K2FPY6"/>
<dbReference type="Proteomes" id="UP000236151">
    <property type="component" value="Unassembled WGS sequence"/>
</dbReference>
<dbReference type="InterPro" id="IPR053959">
    <property type="entry name" value="YvlB/LiaX_N"/>
</dbReference>
<dbReference type="RefSeq" id="WP_103080454.1">
    <property type="nucleotide sequence ID" value="NZ_CP021850.1"/>
</dbReference>